<dbReference type="KEGG" id="nva:G3M78_08985"/>
<evidence type="ECO:0000313" key="1">
    <source>
        <dbReference type="EMBL" id="QPJ65520.1"/>
    </source>
</evidence>
<reference evidence="2" key="1">
    <citation type="submission" date="2020-02" db="EMBL/GenBank/DDBJ databases">
        <title>Genomic and physiological characterization of two novel Nitrospinaceae genera.</title>
        <authorList>
            <person name="Mueller A.J."/>
            <person name="Jung M.-Y."/>
            <person name="Strachan C.R."/>
            <person name="Herbold C.W."/>
            <person name="Kirkegaard R.H."/>
            <person name="Daims H."/>
        </authorList>
    </citation>
    <scope>NUCLEOTIDE SEQUENCE [LARGE SCALE GENOMIC DNA]</scope>
</reference>
<organism evidence="1 2">
    <name type="scientific">Candidatus Nitrohelix vancouverensis</name>
    <dbReference type="NCBI Taxonomy" id="2705534"/>
    <lineage>
        <taxon>Bacteria</taxon>
        <taxon>Pseudomonadati</taxon>
        <taxon>Nitrospinota/Tectimicrobiota group</taxon>
        <taxon>Nitrospinota</taxon>
        <taxon>Nitrospinia</taxon>
        <taxon>Nitrospinales</taxon>
        <taxon>Nitrospinaceae</taxon>
        <taxon>Candidatus Nitrohelix</taxon>
    </lineage>
</organism>
<gene>
    <name evidence="1" type="ORF">G3M78_08985</name>
</gene>
<dbReference type="AlphaFoldDB" id="A0A7T0G3M0"/>
<protein>
    <submittedName>
        <fullName evidence="1">Uncharacterized protein</fullName>
    </submittedName>
</protein>
<accession>A0A7T0G3M0</accession>
<name>A0A7T0G3M0_9BACT</name>
<dbReference type="EMBL" id="CP048620">
    <property type="protein sequence ID" value="QPJ65520.1"/>
    <property type="molecule type" value="Genomic_DNA"/>
</dbReference>
<sequence>MLVFDPIAQGLSLLAERELQRAEQVFLRVINDPYAPSDDLVKARSYLKDIRDCQSGRRALDFDVYAKLVKQNSFSLAEIDAFLSEVYFSSAQTFEEIDLYLDERLDAGIGRLKQVKICDIMGRDKLFSDIEKNGKKFINRRIREEASAGDDGAGFNQYRWKTIYRKFVEKINPIILERHLELLEYILESGDISLLDDPKLTALTSKYRWIIQSSLKNKWFLLRSYFFKARSDVAEQINKKEGNRKYWDDVKYKKIKIFEKCGFSEQHIQKFLFIDKLNYKTLDEIYAFATELELKLIPRDVSLALRGVEKAKSHIKERAGILMGYRKQFQEELRERGFSKENSYKIAQQAKRANCKQITDAFDLSLKVALDEIYWYRIPPQSEELQKDVERQCRKHLSTVRIHLFDRGRLNKLLLKAGKASIRDYLIANYGEEVVSLQCYFRLETIHQYYKLKFFQYHAPQIPSVSELIKISRKDFKPILLNGYDEFIKKRRLNIPQTMLDRLDADKSVTGWEDAYTTPQEKALLRFWFLMDHGSAITQSRIEKGVLKPGFDLWAHLKQTGSICQT</sequence>
<evidence type="ECO:0000313" key="2">
    <source>
        <dbReference type="Proteomes" id="UP000594464"/>
    </source>
</evidence>
<proteinExistence type="predicted"/>
<dbReference type="Proteomes" id="UP000594464">
    <property type="component" value="Chromosome"/>
</dbReference>